<protein>
    <submittedName>
        <fullName evidence="1">Uncharacterized protein</fullName>
    </submittedName>
</protein>
<name>A0A5B7EA51_PORTR</name>
<gene>
    <name evidence="1" type="ORF">E2C01_023055</name>
</gene>
<organism evidence="1 2">
    <name type="scientific">Portunus trituberculatus</name>
    <name type="common">Swimming crab</name>
    <name type="synonym">Neptunus trituberculatus</name>
    <dbReference type="NCBI Taxonomy" id="210409"/>
    <lineage>
        <taxon>Eukaryota</taxon>
        <taxon>Metazoa</taxon>
        <taxon>Ecdysozoa</taxon>
        <taxon>Arthropoda</taxon>
        <taxon>Crustacea</taxon>
        <taxon>Multicrustacea</taxon>
        <taxon>Malacostraca</taxon>
        <taxon>Eumalacostraca</taxon>
        <taxon>Eucarida</taxon>
        <taxon>Decapoda</taxon>
        <taxon>Pleocyemata</taxon>
        <taxon>Brachyura</taxon>
        <taxon>Eubrachyura</taxon>
        <taxon>Portunoidea</taxon>
        <taxon>Portunidae</taxon>
        <taxon>Portuninae</taxon>
        <taxon>Portunus</taxon>
    </lineage>
</organism>
<accession>A0A5B7EA51</accession>
<dbReference type="Proteomes" id="UP000324222">
    <property type="component" value="Unassembled WGS sequence"/>
</dbReference>
<proteinExistence type="predicted"/>
<reference evidence="1 2" key="1">
    <citation type="submission" date="2019-05" db="EMBL/GenBank/DDBJ databases">
        <title>Another draft genome of Portunus trituberculatus and its Hox gene families provides insights of decapod evolution.</title>
        <authorList>
            <person name="Jeong J.-H."/>
            <person name="Song I."/>
            <person name="Kim S."/>
            <person name="Choi T."/>
            <person name="Kim D."/>
            <person name="Ryu S."/>
            <person name="Kim W."/>
        </authorList>
    </citation>
    <scope>NUCLEOTIDE SEQUENCE [LARGE SCALE GENOMIC DNA]</scope>
    <source>
        <tissue evidence="1">Muscle</tissue>
    </source>
</reference>
<evidence type="ECO:0000313" key="2">
    <source>
        <dbReference type="Proteomes" id="UP000324222"/>
    </source>
</evidence>
<keyword evidence="2" id="KW-1185">Reference proteome</keyword>
<dbReference type="EMBL" id="VSRR010002138">
    <property type="protein sequence ID" value="MPC29803.1"/>
    <property type="molecule type" value="Genomic_DNA"/>
</dbReference>
<dbReference type="AlphaFoldDB" id="A0A5B7EA51"/>
<sequence length="102" mass="11415">MISPQLTLYRVRWSFDRKQLQLQAFAVAQGYAAALPDYRPVTFDPVKVAKNPVRRCDTGVLREWCGYQNGKAAGPASCEYDHKSHHNAKSFGMCRTGGNPLV</sequence>
<evidence type="ECO:0000313" key="1">
    <source>
        <dbReference type="EMBL" id="MPC29803.1"/>
    </source>
</evidence>
<comment type="caution">
    <text evidence="1">The sequence shown here is derived from an EMBL/GenBank/DDBJ whole genome shotgun (WGS) entry which is preliminary data.</text>
</comment>